<protein>
    <submittedName>
        <fullName evidence="2">Uncharacterized protein</fullName>
    </submittedName>
</protein>
<organism evidence="2 3">
    <name type="scientific">Dreissena polymorpha</name>
    <name type="common">Zebra mussel</name>
    <name type="synonym">Mytilus polymorpha</name>
    <dbReference type="NCBI Taxonomy" id="45954"/>
    <lineage>
        <taxon>Eukaryota</taxon>
        <taxon>Metazoa</taxon>
        <taxon>Spiralia</taxon>
        <taxon>Lophotrochozoa</taxon>
        <taxon>Mollusca</taxon>
        <taxon>Bivalvia</taxon>
        <taxon>Autobranchia</taxon>
        <taxon>Heteroconchia</taxon>
        <taxon>Euheterodonta</taxon>
        <taxon>Imparidentia</taxon>
        <taxon>Neoheterodontei</taxon>
        <taxon>Myida</taxon>
        <taxon>Dreissenoidea</taxon>
        <taxon>Dreissenidae</taxon>
        <taxon>Dreissena</taxon>
    </lineage>
</organism>
<accession>A0A9D4C0W3</accession>
<evidence type="ECO:0000256" key="1">
    <source>
        <dbReference type="SAM" id="MobiDB-lite"/>
    </source>
</evidence>
<sequence length="137" mass="16092">MEKSRSSLASKEARGRKSEERKQKKERNKLCSDGEIDAIMKSNERQRRRFLSESGVTRMSTVPDLGSFEKYLDDEIEETDSVLVDTSKKSYAVGGRFSYEQDPNREEMERKRDIMMKIRNKETKEKEKITSENILEK</sequence>
<name>A0A9D4C0W3_DREPO</name>
<reference evidence="2" key="2">
    <citation type="submission" date="2020-11" db="EMBL/GenBank/DDBJ databases">
        <authorList>
            <person name="McCartney M.A."/>
            <person name="Auch B."/>
            <person name="Kono T."/>
            <person name="Mallez S."/>
            <person name="Becker A."/>
            <person name="Gohl D.M."/>
            <person name="Silverstein K.A.T."/>
            <person name="Koren S."/>
            <person name="Bechman K.B."/>
            <person name="Herman A."/>
            <person name="Abrahante J.E."/>
            <person name="Garbe J."/>
        </authorList>
    </citation>
    <scope>NUCLEOTIDE SEQUENCE</scope>
    <source>
        <strain evidence="2">Duluth1</strain>
        <tissue evidence="2">Whole animal</tissue>
    </source>
</reference>
<comment type="caution">
    <text evidence="2">The sequence shown here is derived from an EMBL/GenBank/DDBJ whole genome shotgun (WGS) entry which is preliminary data.</text>
</comment>
<reference evidence="2" key="1">
    <citation type="journal article" date="2019" name="bioRxiv">
        <title>The Genome of the Zebra Mussel, Dreissena polymorpha: A Resource for Invasive Species Research.</title>
        <authorList>
            <person name="McCartney M.A."/>
            <person name="Auch B."/>
            <person name="Kono T."/>
            <person name="Mallez S."/>
            <person name="Zhang Y."/>
            <person name="Obille A."/>
            <person name="Becker A."/>
            <person name="Abrahante J.E."/>
            <person name="Garbe J."/>
            <person name="Badalamenti J.P."/>
            <person name="Herman A."/>
            <person name="Mangelson H."/>
            <person name="Liachko I."/>
            <person name="Sullivan S."/>
            <person name="Sone E.D."/>
            <person name="Koren S."/>
            <person name="Silverstein K.A.T."/>
            <person name="Beckman K.B."/>
            <person name="Gohl D.M."/>
        </authorList>
    </citation>
    <scope>NUCLEOTIDE SEQUENCE</scope>
    <source>
        <strain evidence="2">Duluth1</strain>
        <tissue evidence="2">Whole animal</tissue>
    </source>
</reference>
<proteinExistence type="predicted"/>
<evidence type="ECO:0000313" key="2">
    <source>
        <dbReference type="EMBL" id="KAH3715134.1"/>
    </source>
</evidence>
<evidence type="ECO:0000313" key="3">
    <source>
        <dbReference type="Proteomes" id="UP000828390"/>
    </source>
</evidence>
<feature type="region of interest" description="Disordered" evidence="1">
    <location>
        <begin position="1"/>
        <end position="52"/>
    </location>
</feature>
<dbReference type="EMBL" id="JAIWYP010000013">
    <property type="protein sequence ID" value="KAH3715134.1"/>
    <property type="molecule type" value="Genomic_DNA"/>
</dbReference>
<dbReference type="Proteomes" id="UP000828390">
    <property type="component" value="Unassembled WGS sequence"/>
</dbReference>
<dbReference type="AlphaFoldDB" id="A0A9D4C0W3"/>
<feature type="compositionally biased region" description="Basic and acidic residues" evidence="1">
    <location>
        <begin position="1"/>
        <end position="32"/>
    </location>
</feature>
<gene>
    <name evidence="2" type="ORF">DPMN_057840</name>
</gene>
<keyword evidence="3" id="KW-1185">Reference proteome</keyword>